<dbReference type="Pfam" id="PF16036">
    <property type="entry name" value="Chalcone_3"/>
    <property type="match status" value="1"/>
</dbReference>
<reference evidence="2" key="1">
    <citation type="submission" date="2023-03" db="EMBL/GenBank/DDBJ databases">
        <title>Chitinimonas shenzhenensis gen. nov., sp. nov., a novel member of family Burkholderiaceae isolated from activated sludge collected in Shen Zhen, China.</title>
        <authorList>
            <person name="Wang X."/>
        </authorList>
    </citation>
    <scope>NUCLEOTIDE SEQUENCE</scope>
    <source>
        <strain evidence="2">DQS-5</strain>
    </source>
</reference>
<comment type="caution">
    <text evidence="2">The sequence shown here is derived from an EMBL/GenBank/DDBJ whole genome shotgun (WGS) entry which is preliminary data.</text>
</comment>
<evidence type="ECO:0000313" key="2">
    <source>
        <dbReference type="EMBL" id="MDK2124731.1"/>
    </source>
</evidence>
<dbReference type="GO" id="GO:0016853">
    <property type="term" value="F:isomerase activity"/>
    <property type="evidence" value="ECO:0007669"/>
    <property type="project" value="UniProtKB-KW"/>
</dbReference>
<gene>
    <name evidence="2" type="ORF">PZA18_11795</name>
</gene>
<protein>
    <submittedName>
        <fullName evidence="2">Chalcone isomerase family protein</fullName>
    </submittedName>
</protein>
<evidence type="ECO:0000259" key="1">
    <source>
        <dbReference type="Pfam" id="PF16036"/>
    </source>
</evidence>
<keyword evidence="3" id="KW-1185">Reference proteome</keyword>
<sequence>MWSSSSCNAGTKPRLRAWAWVLSAWMAAGIADASWREVVNPAQRAGGGDFRWFGFRIYTAELWTSRLPFDASQPYALRLTYHRAISRDQFVDTSLDEIKRTRSEPPDPERLKRWRSLMQSAFVDVAPNDQITGLHLPGRGVRFYYQDRQTADINDAEFAQAFFAIWLSPASRDQDLRNSLLGKAAP</sequence>
<name>A0ABT7DXD6_9NEIS</name>
<dbReference type="InterPro" id="IPR016087">
    <property type="entry name" value="Chalcone_isomerase"/>
</dbReference>
<accession>A0ABT7DXD6</accession>
<proteinExistence type="predicted"/>
<evidence type="ECO:0000313" key="3">
    <source>
        <dbReference type="Proteomes" id="UP001172778"/>
    </source>
</evidence>
<organism evidence="2 3">
    <name type="scientific">Parachitinimonas caeni</name>
    <dbReference type="NCBI Taxonomy" id="3031301"/>
    <lineage>
        <taxon>Bacteria</taxon>
        <taxon>Pseudomonadati</taxon>
        <taxon>Pseudomonadota</taxon>
        <taxon>Betaproteobacteria</taxon>
        <taxon>Neisseriales</taxon>
        <taxon>Chitinibacteraceae</taxon>
        <taxon>Parachitinimonas</taxon>
    </lineage>
</organism>
<dbReference type="RefSeq" id="WP_284101045.1">
    <property type="nucleotide sequence ID" value="NZ_JARRAF010000012.1"/>
</dbReference>
<feature type="domain" description="Chalcone isomerase" evidence="1">
    <location>
        <begin position="74"/>
        <end position="182"/>
    </location>
</feature>
<dbReference type="EMBL" id="JARRAF010000012">
    <property type="protein sequence ID" value="MDK2124731.1"/>
    <property type="molecule type" value="Genomic_DNA"/>
</dbReference>
<dbReference type="Proteomes" id="UP001172778">
    <property type="component" value="Unassembled WGS sequence"/>
</dbReference>
<keyword evidence="2" id="KW-0413">Isomerase</keyword>